<dbReference type="Gene3D" id="3.30.1120.10">
    <property type="match status" value="1"/>
</dbReference>
<keyword evidence="6" id="KW-0106">Calcium</keyword>
<evidence type="ECO:0000256" key="2">
    <source>
        <dbReference type="ARBA" id="ARBA00008779"/>
    </source>
</evidence>
<evidence type="ECO:0000313" key="10">
    <source>
        <dbReference type="Proteomes" id="UP000245880"/>
    </source>
</evidence>
<dbReference type="AlphaFoldDB" id="A0A316AKS2"/>
<dbReference type="InterPro" id="IPR024607">
    <property type="entry name" value="Sulfatase_CS"/>
</dbReference>
<evidence type="ECO:0000256" key="1">
    <source>
        <dbReference type="ARBA" id="ARBA00001913"/>
    </source>
</evidence>
<keyword evidence="5" id="KW-0378">Hydrolase</keyword>
<dbReference type="GO" id="GO:0046872">
    <property type="term" value="F:metal ion binding"/>
    <property type="evidence" value="ECO:0007669"/>
    <property type="project" value="UniProtKB-KW"/>
</dbReference>
<evidence type="ECO:0000259" key="8">
    <source>
        <dbReference type="Pfam" id="PF00884"/>
    </source>
</evidence>
<evidence type="ECO:0000256" key="6">
    <source>
        <dbReference type="ARBA" id="ARBA00022837"/>
    </source>
</evidence>
<dbReference type="InterPro" id="IPR017850">
    <property type="entry name" value="Alkaline_phosphatase_core_sf"/>
</dbReference>
<dbReference type="PANTHER" id="PTHR42693:SF42">
    <property type="entry name" value="ARYLSULFATASE G"/>
    <property type="match status" value="1"/>
</dbReference>
<feature type="chain" id="PRO_5016443568" evidence="7">
    <location>
        <begin position="28"/>
        <end position="454"/>
    </location>
</feature>
<reference evidence="9 10" key="1">
    <citation type="submission" date="2018-03" db="EMBL/GenBank/DDBJ databases">
        <title>Genomic Encyclopedia of Archaeal and Bacterial Type Strains, Phase II (KMG-II): from individual species to whole genera.</title>
        <authorList>
            <person name="Goeker M."/>
        </authorList>
    </citation>
    <scope>NUCLEOTIDE SEQUENCE [LARGE SCALE GENOMIC DNA]</scope>
    <source>
        <strain evidence="9 10">DSM 100346</strain>
    </source>
</reference>
<evidence type="ECO:0000256" key="4">
    <source>
        <dbReference type="ARBA" id="ARBA00022729"/>
    </source>
</evidence>
<protein>
    <submittedName>
        <fullName evidence="9">Arylsulfatase A-like enzyme</fullName>
    </submittedName>
</protein>
<proteinExistence type="inferred from homology"/>
<dbReference type="EMBL" id="QGDT01000005">
    <property type="protein sequence ID" value="PWJ57968.1"/>
    <property type="molecule type" value="Genomic_DNA"/>
</dbReference>
<dbReference type="CDD" id="cd16144">
    <property type="entry name" value="ARS_like"/>
    <property type="match status" value="1"/>
</dbReference>
<keyword evidence="10" id="KW-1185">Reference proteome</keyword>
<organism evidence="9 10">
    <name type="scientific">Dyadobacter jejuensis</name>
    <dbReference type="NCBI Taxonomy" id="1082580"/>
    <lineage>
        <taxon>Bacteria</taxon>
        <taxon>Pseudomonadati</taxon>
        <taxon>Bacteroidota</taxon>
        <taxon>Cytophagia</taxon>
        <taxon>Cytophagales</taxon>
        <taxon>Spirosomataceae</taxon>
        <taxon>Dyadobacter</taxon>
    </lineage>
</organism>
<accession>A0A316AKS2</accession>
<evidence type="ECO:0000256" key="3">
    <source>
        <dbReference type="ARBA" id="ARBA00022723"/>
    </source>
</evidence>
<dbReference type="PROSITE" id="PS00523">
    <property type="entry name" value="SULFATASE_1"/>
    <property type="match status" value="1"/>
</dbReference>
<keyword evidence="4 7" id="KW-0732">Signal</keyword>
<dbReference type="SUPFAM" id="SSF53649">
    <property type="entry name" value="Alkaline phosphatase-like"/>
    <property type="match status" value="1"/>
</dbReference>
<gene>
    <name evidence="9" type="ORF">CLV98_105148</name>
</gene>
<evidence type="ECO:0000256" key="7">
    <source>
        <dbReference type="SAM" id="SignalP"/>
    </source>
</evidence>
<feature type="signal peptide" evidence="7">
    <location>
        <begin position="1"/>
        <end position="27"/>
    </location>
</feature>
<sequence>MTGIRCMKYWKLSLLVVCLMGSLKGMAQQKPNIVLFFVDDMGWADLGFRNPVFETPNIDKLKKEGMSFERAYISTPTCSPSRASLLTGKEPVRFQMVRHIPEGKAYNFDENGRTQEEFHLWEKDPVQMPSRNWLPLSEITYAERLKQYGYYNMFIGKWHLGSEAYHPIKQGFDAQIGASNFGHPKSYYQPFFKQNNPLADSSDGSYLTDVLTEKTQDFIADYKESKPFMLTLWYYTVHGPHIGRKDLVEKFKARGLEGKYAEYAAMVAAMDESIGKIRQSLVDKGIADNTVILFLSDQGGYFTNSPLSGGKTGGNTLGEGGARVPLLMYYPGVTKPNSETSVPVQSIDLYPTLIEIASGKKCEDKQINGVSLMPLVKGKKLKSRNLYFFRSYEDQYAAVISGDWKLVKYHSGRYDLFNIAKDISEKNNLYGTNQKEESKLKSELANWEKSVVVQ</sequence>
<dbReference type="Proteomes" id="UP000245880">
    <property type="component" value="Unassembled WGS sequence"/>
</dbReference>
<name>A0A316AKS2_9BACT</name>
<dbReference type="Pfam" id="PF00884">
    <property type="entry name" value="Sulfatase"/>
    <property type="match status" value="1"/>
</dbReference>
<evidence type="ECO:0000313" key="9">
    <source>
        <dbReference type="EMBL" id="PWJ57968.1"/>
    </source>
</evidence>
<dbReference type="InterPro" id="IPR000917">
    <property type="entry name" value="Sulfatase_N"/>
</dbReference>
<dbReference type="GO" id="GO:0004065">
    <property type="term" value="F:arylsulfatase activity"/>
    <property type="evidence" value="ECO:0007669"/>
    <property type="project" value="TreeGrafter"/>
</dbReference>
<comment type="cofactor">
    <cofactor evidence="1">
        <name>Ca(2+)</name>
        <dbReference type="ChEBI" id="CHEBI:29108"/>
    </cofactor>
</comment>
<keyword evidence="3" id="KW-0479">Metal-binding</keyword>
<dbReference type="Gene3D" id="3.40.720.10">
    <property type="entry name" value="Alkaline Phosphatase, subunit A"/>
    <property type="match status" value="1"/>
</dbReference>
<comment type="caution">
    <text evidence="9">The sequence shown here is derived from an EMBL/GenBank/DDBJ whole genome shotgun (WGS) entry which is preliminary data.</text>
</comment>
<comment type="similarity">
    <text evidence="2">Belongs to the sulfatase family.</text>
</comment>
<dbReference type="PANTHER" id="PTHR42693">
    <property type="entry name" value="ARYLSULFATASE FAMILY MEMBER"/>
    <property type="match status" value="1"/>
</dbReference>
<dbReference type="InterPro" id="IPR050738">
    <property type="entry name" value="Sulfatase"/>
</dbReference>
<feature type="domain" description="Sulfatase N-terminal" evidence="8">
    <location>
        <begin position="31"/>
        <end position="357"/>
    </location>
</feature>
<evidence type="ECO:0000256" key="5">
    <source>
        <dbReference type="ARBA" id="ARBA00022801"/>
    </source>
</evidence>